<name>A0ABQ9TQ07_SAGOE</name>
<evidence type="ECO:0000256" key="1">
    <source>
        <dbReference type="SAM" id="MobiDB-lite"/>
    </source>
</evidence>
<proteinExistence type="predicted"/>
<feature type="compositionally biased region" description="Pro residues" evidence="1">
    <location>
        <begin position="100"/>
        <end position="117"/>
    </location>
</feature>
<keyword evidence="3" id="KW-1185">Reference proteome</keyword>
<dbReference type="EMBL" id="JASSZA010000019">
    <property type="protein sequence ID" value="KAK2086867.1"/>
    <property type="molecule type" value="Genomic_DNA"/>
</dbReference>
<evidence type="ECO:0000313" key="3">
    <source>
        <dbReference type="Proteomes" id="UP001266305"/>
    </source>
</evidence>
<evidence type="ECO:0000313" key="2">
    <source>
        <dbReference type="EMBL" id="KAK2086867.1"/>
    </source>
</evidence>
<feature type="compositionally biased region" description="Low complexity" evidence="1">
    <location>
        <begin position="72"/>
        <end position="81"/>
    </location>
</feature>
<organism evidence="2 3">
    <name type="scientific">Saguinus oedipus</name>
    <name type="common">Cotton-top tamarin</name>
    <name type="synonym">Oedipomidas oedipus</name>
    <dbReference type="NCBI Taxonomy" id="9490"/>
    <lineage>
        <taxon>Eukaryota</taxon>
        <taxon>Metazoa</taxon>
        <taxon>Chordata</taxon>
        <taxon>Craniata</taxon>
        <taxon>Vertebrata</taxon>
        <taxon>Euteleostomi</taxon>
        <taxon>Mammalia</taxon>
        <taxon>Eutheria</taxon>
        <taxon>Euarchontoglires</taxon>
        <taxon>Primates</taxon>
        <taxon>Haplorrhini</taxon>
        <taxon>Platyrrhini</taxon>
        <taxon>Cebidae</taxon>
        <taxon>Callitrichinae</taxon>
        <taxon>Saguinus</taxon>
    </lineage>
</organism>
<dbReference type="Proteomes" id="UP001266305">
    <property type="component" value="Unassembled WGS sequence"/>
</dbReference>
<gene>
    <name evidence="2" type="ORF">P7K49_032774</name>
</gene>
<protein>
    <recommendedName>
        <fullName evidence="4">Basic proline-rich protein-like</fullName>
    </recommendedName>
</protein>
<feature type="compositionally biased region" description="Gly residues" evidence="1">
    <location>
        <begin position="247"/>
        <end position="261"/>
    </location>
</feature>
<feature type="region of interest" description="Disordered" evidence="1">
    <location>
        <begin position="1"/>
        <end position="333"/>
    </location>
</feature>
<feature type="region of interest" description="Disordered" evidence="1">
    <location>
        <begin position="348"/>
        <end position="378"/>
    </location>
</feature>
<feature type="compositionally biased region" description="Basic and acidic residues" evidence="1">
    <location>
        <begin position="11"/>
        <end position="20"/>
    </location>
</feature>
<comment type="caution">
    <text evidence="2">The sequence shown here is derived from an EMBL/GenBank/DDBJ whole genome shotgun (WGS) entry which is preliminary data.</text>
</comment>
<feature type="compositionally biased region" description="Basic and acidic residues" evidence="1">
    <location>
        <begin position="129"/>
        <end position="138"/>
    </location>
</feature>
<feature type="compositionally biased region" description="Low complexity" evidence="1">
    <location>
        <begin position="301"/>
        <end position="314"/>
    </location>
</feature>
<accession>A0ABQ9TQ07</accession>
<sequence>MGTAPIGSRVGTERDLKAADRPVAGWVAGQGPDRPVQAAPQNLIATVGLSFPGGEPADVSLRQHRGQLPDPSAAFSAGASAPQRGSSPARSQPRRTRGPGPHPAPRAEPPQDAPQPSPQTQRAQPRRRRSEEGSEALRLRRPGVWRGAPSPANPPGCFPGNRLHGDCTRPPTLQPPLAPSCAPRRRARRSRGVDPAPFPHCLEPSPAARPPRPTWSPKKAECSRLRSPRSPMEQRQPRTSRAPPLGRQGGGAGRGPRGAGGVTPRVWGGAPPERGAGFPRGLEALGGWGIQEWERGEGTRVGRAARGTGPTAQGRGLGESGARGTEAAAPCGWGLLPTGTRDLRKLVTAPESARPGALSNHLRKHRLRRAELDEGGPP</sequence>
<reference evidence="2 3" key="1">
    <citation type="submission" date="2023-05" db="EMBL/GenBank/DDBJ databases">
        <title>B98-5 Cell Line De Novo Hybrid Assembly: An Optical Mapping Approach.</title>
        <authorList>
            <person name="Kananen K."/>
            <person name="Auerbach J.A."/>
            <person name="Kautto E."/>
            <person name="Blachly J.S."/>
        </authorList>
    </citation>
    <scope>NUCLEOTIDE SEQUENCE [LARGE SCALE GENOMIC DNA]</scope>
    <source>
        <strain evidence="2">B95-8</strain>
        <tissue evidence="2">Cell line</tissue>
    </source>
</reference>
<evidence type="ECO:0008006" key="4">
    <source>
        <dbReference type="Google" id="ProtNLM"/>
    </source>
</evidence>